<dbReference type="InterPro" id="IPR013538">
    <property type="entry name" value="ASHA1/2-like_C"/>
</dbReference>
<sequence>MSVIDVQKDLAALTLTVTSRFEAAPPRVWQVWSDPRQLERWWGPPSHPATVVEYELTPGGTVTYYMTAPDGQRFHGWWRVRSVGAPSGLEFEDGFADDEGKPNPDLPTTIVRVTLDADEAAGGAATVMRIVTTFGDEAAMKQVLDMGVAEGMSEALGQIDALLAA</sequence>
<dbReference type="SUPFAM" id="SSF55961">
    <property type="entry name" value="Bet v1-like"/>
    <property type="match status" value="1"/>
</dbReference>
<dbReference type="InterPro" id="IPR023393">
    <property type="entry name" value="START-like_dom_sf"/>
</dbReference>
<dbReference type="RefSeq" id="WP_101833299.1">
    <property type="nucleotide sequence ID" value="NZ_FZMO01000323.1"/>
</dbReference>
<comment type="similarity">
    <text evidence="1">Belongs to the AHA1 family.</text>
</comment>
<dbReference type="EMBL" id="FZMO01000323">
    <property type="protein sequence ID" value="SNQ49915.1"/>
    <property type="molecule type" value="Genomic_DNA"/>
</dbReference>
<feature type="domain" description="Activator of Hsp90 ATPase homologue 1/2-like C-terminal" evidence="2">
    <location>
        <begin position="23"/>
        <end position="163"/>
    </location>
</feature>
<dbReference type="AlphaFoldDB" id="A0A2I2KW81"/>
<dbReference type="CDD" id="cd07814">
    <property type="entry name" value="SRPBCC_CalC_Aha1-like"/>
    <property type="match status" value="1"/>
</dbReference>
<protein>
    <recommendedName>
        <fullName evidence="2">Activator of Hsp90 ATPase homologue 1/2-like C-terminal domain-containing protein</fullName>
    </recommendedName>
</protein>
<gene>
    <name evidence="3" type="ORF">FRACA_390029</name>
</gene>
<name>A0A2I2KW81_9ACTN</name>
<dbReference type="Proteomes" id="UP000234331">
    <property type="component" value="Unassembled WGS sequence"/>
</dbReference>
<reference evidence="3 4" key="1">
    <citation type="submission" date="2017-06" db="EMBL/GenBank/DDBJ databases">
        <authorList>
            <person name="Kim H.J."/>
            <person name="Triplett B.A."/>
        </authorList>
    </citation>
    <scope>NUCLEOTIDE SEQUENCE [LARGE SCALE GENOMIC DNA]</scope>
    <source>
        <strain evidence="3">FRACA_ARgP5</strain>
    </source>
</reference>
<evidence type="ECO:0000313" key="3">
    <source>
        <dbReference type="EMBL" id="SNQ49915.1"/>
    </source>
</evidence>
<organism evidence="3 4">
    <name type="scientific">Frankia canadensis</name>
    <dbReference type="NCBI Taxonomy" id="1836972"/>
    <lineage>
        <taxon>Bacteria</taxon>
        <taxon>Bacillati</taxon>
        <taxon>Actinomycetota</taxon>
        <taxon>Actinomycetes</taxon>
        <taxon>Frankiales</taxon>
        <taxon>Frankiaceae</taxon>
        <taxon>Frankia</taxon>
    </lineage>
</organism>
<evidence type="ECO:0000313" key="4">
    <source>
        <dbReference type="Proteomes" id="UP000234331"/>
    </source>
</evidence>
<keyword evidence="4" id="KW-1185">Reference proteome</keyword>
<dbReference type="Pfam" id="PF08327">
    <property type="entry name" value="AHSA1"/>
    <property type="match status" value="1"/>
</dbReference>
<dbReference type="OrthoDB" id="3365660at2"/>
<evidence type="ECO:0000259" key="2">
    <source>
        <dbReference type="Pfam" id="PF08327"/>
    </source>
</evidence>
<accession>A0A2I2KW81</accession>
<evidence type="ECO:0000256" key="1">
    <source>
        <dbReference type="ARBA" id="ARBA00006817"/>
    </source>
</evidence>
<dbReference type="Gene3D" id="3.30.530.20">
    <property type="match status" value="1"/>
</dbReference>
<proteinExistence type="inferred from homology"/>